<dbReference type="PANTHER" id="PTHR30160">
    <property type="entry name" value="TETRAACYLDISACCHARIDE 4'-KINASE-RELATED"/>
    <property type="match status" value="1"/>
</dbReference>
<evidence type="ECO:0000256" key="3">
    <source>
        <dbReference type="SAM" id="Phobius"/>
    </source>
</evidence>
<dbReference type="Gene3D" id="3.40.50.2000">
    <property type="entry name" value="Glycogen Phosphorylase B"/>
    <property type="match status" value="2"/>
</dbReference>
<evidence type="ECO:0000313" key="4">
    <source>
        <dbReference type="EMBL" id="MCO6025629.1"/>
    </source>
</evidence>
<gene>
    <name evidence="4" type="ORF">NG821_07220</name>
</gene>
<keyword evidence="3" id="KW-0472">Membrane</keyword>
<dbReference type="SUPFAM" id="SSF53756">
    <property type="entry name" value="UDP-Glycosyltransferase/glycogen phosphorylase"/>
    <property type="match status" value="1"/>
</dbReference>
<keyword evidence="5" id="KW-1185">Reference proteome</keyword>
<organism evidence="4 5">
    <name type="scientific">Segatella cerevisiae</name>
    <dbReference type="NCBI Taxonomy" id="2053716"/>
    <lineage>
        <taxon>Bacteria</taxon>
        <taxon>Pseudomonadati</taxon>
        <taxon>Bacteroidota</taxon>
        <taxon>Bacteroidia</taxon>
        <taxon>Bacteroidales</taxon>
        <taxon>Prevotellaceae</taxon>
        <taxon>Segatella</taxon>
    </lineage>
</organism>
<evidence type="ECO:0000256" key="1">
    <source>
        <dbReference type="ARBA" id="ARBA00022676"/>
    </source>
</evidence>
<comment type="caution">
    <text evidence="4">The sequence shown here is derived from an EMBL/GenBank/DDBJ whole genome shotgun (WGS) entry which is preliminary data.</text>
</comment>
<protein>
    <submittedName>
        <fullName evidence="4">Glycosyltransferase family 9 protein</fullName>
    </submittedName>
</protein>
<dbReference type="InterPro" id="IPR002201">
    <property type="entry name" value="Glyco_trans_9"/>
</dbReference>
<proteinExistence type="predicted"/>
<dbReference type="Pfam" id="PF01075">
    <property type="entry name" value="Glyco_transf_9"/>
    <property type="match status" value="1"/>
</dbReference>
<reference evidence="4 5" key="1">
    <citation type="submission" date="2022-06" db="EMBL/GenBank/DDBJ databases">
        <title>A taxonomic note on the genus Prevotella: Description of four novel genera and emended description of the genera Hallella and Xylanibacter.</title>
        <authorList>
            <person name="Hitch T.C.A."/>
        </authorList>
    </citation>
    <scope>NUCLEOTIDE SEQUENCE [LARGE SCALE GENOMIC DNA]</scope>
    <source>
        <strain evidence="4 5">DSM 100619</strain>
    </source>
</reference>
<dbReference type="CDD" id="cd03789">
    <property type="entry name" value="GT9_LPS_heptosyltransferase"/>
    <property type="match status" value="1"/>
</dbReference>
<accession>A0ABT1BX27</accession>
<keyword evidence="2" id="KW-0808">Transferase</keyword>
<keyword evidence="1" id="KW-0328">Glycosyltransferase</keyword>
<keyword evidence="3" id="KW-0812">Transmembrane</keyword>
<sequence length="353" mass="40382">MKTEHILIIRFFAIGDVAMTVPVVYSLAKQYPQLRITVLSRPFAKPFFENLAPNVNFMGADVKNEYKGIKGLNALYRRLLAKQFTAIADFHQVLRSNYLRLRFNISHFRVEHIDKHRKGRRKLIAKKGKQLIQQPTEIQNYADVLRKLGYPIEVKFTSIFPAERGNLRLLPECIEIKKKFQQWIGIAPFSAHLTKTYPLESMEKVIQLLITRHPSCRIFLFGGIKGEDKACSDKWVEKYPACVNASALLKDLKKELVLMSHLDVMISMDSANMHLASLVNTPVVSIWGGTHPYAGFMGWGQSSDNAIQLDLPCRPCSIFGKESCFRGDYACLRNILPQMVADRVDINLQRKEQ</sequence>
<dbReference type="PANTHER" id="PTHR30160:SF22">
    <property type="entry name" value="LIPOPOLYSACCHARIDE CORE BIOSYNTHESIS PROTEIN"/>
    <property type="match status" value="1"/>
</dbReference>
<feature type="transmembrane region" description="Helical" evidence="3">
    <location>
        <begin position="7"/>
        <end position="28"/>
    </location>
</feature>
<name>A0ABT1BX27_9BACT</name>
<evidence type="ECO:0000313" key="5">
    <source>
        <dbReference type="Proteomes" id="UP001204015"/>
    </source>
</evidence>
<dbReference type="RefSeq" id="WP_252760987.1">
    <property type="nucleotide sequence ID" value="NZ_JAMXLY010000022.1"/>
</dbReference>
<dbReference type="EMBL" id="JAMXLY010000022">
    <property type="protein sequence ID" value="MCO6025629.1"/>
    <property type="molecule type" value="Genomic_DNA"/>
</dbReference>
<dbReference type="Proteomes" id="UP001204015">
    <property type="component" value="Unassembled WGS sequence"/>
</dbReference>
<keyword evidence="3" id="KW-1133">Transmembrane helix</keyword>
<dbReference type="InterPro" id="IPR051199">
    <property type="entry name" value="LPS_LOS_Heptosyltrfase"/>
</dbReference>
<evidence type="ECO:0000256" key="2">
    <source>
        <dbReference type="ARBA" id="ARBA00022679"/>
    </source>
</evidence>